<evidence type="ECO:0000256" key="1">
    <source>
        <dbReference type="ARBA" id="ARBA00006547"/>
    </source>
</evidence>
<dbReference type="EC" id="2.3.1.5" evidence="2"/>
<keyword evidence="7" id="KW-1185">Reference proteome</keyword>
<dbReference type="FunFam" id="3.30.2140.20:FF:000001">
    <property type="entry name" value="Arylamine N-acetyltransferase 1"/>
    <property type="match status" value="1"/>
</dbReference>
<evidence type="ECO:0000256" key="2">
    <source>
        <dbReference type="ARBA" id="ARBA00012701"/>
    </source>
</evidence>
<comment type="similarity">
    <text evidence="1 5">Belongs to the arylamine N-acetyltransferase family.</text>
</comment>
<evidence type="ECO:0000256" key="5">
    <source>
        <dbReference type="RuleBase" id="RU003452"/>
    </source>
</evidence>
<dbReference type="GO" id="GO:0004060">
    <property type="term" value="F:arylamine N-acetyltransferase activity"/>
    <property type="evidence" value="ECO:0007669"/>
    <property type="project" value="UniProtKB-EC"/>
</dbReference>
<dbReference type="SUPFAM" id="SSF54001">
    <property type="entry name" value="Cysteine proteinases"/>
    <property type="match status" value="1"/>
</dbReference>
<dbReference type="EMBL" id="JAATIS010007298">
    <property type="protein sequence ID" value="KAG2458213.1"/>
    <property type="molecule type" value="Genomic_DNA"/>
</dbReference>
<gene>
    <name evidence="6" type="primary">Ary2</name>
    <name evidence="6" type="ORF">GTO96_0017742</name>
</gene>
<dbReference type="OrthoDB" id="10260017at2759"/>
<evidence type="ECO:0000256" key="3">
    <source>
        <dbReference type="ARBA" id="ARBA00022679"/>
    </source>
</evidence>
<comment type="caution">
    <text evidence="6">The sequence shown here is derived from an EMBL/GenBank/DDBJ whole genome shotgun (WGS) entry which is preliminary data.</text>
</comment>
<dbReference type="PRINTS" id="PR01543">
    <property type="entry name" value="ANATRNSFRASE"/>
</dbReference>
<organism evidence="6 7">
    <name type="scientific">Polypterus senegalus</name>
    <name type="common">Senegal bichir</name>
    <dbReference type="NCBI Taxonomy" id="55291"/>
    <lineage>
        <taxon>Eukaryota</taxon>
        <taxon>Metazoa</taxon>
        <taxon>Chordata</taxon>
        <taxon>Craniata</taxon>
        <taxon>Vertebrata</taxon>
        <taxon>Euteleostomi</taxon>
        <taxon>Actinopterygii</taxon>
        <taxon>Polypteriformes</taxon>
        <taxon>Polypteridae</taxon>
        <taxon>Polypterus</taxon>
    </lineage>
</organism>
<keyword evidence="4 5" id="KW-0012">Acyltransferase</keyword>
<dbReference type="AlphaFoldDB" id="A0A8X7WYK6"/>
<dbReference type="Pfam" id="PF00797">
    <property type="entry name" value="Acetyltransf_2"/>
    <property type="match status" value="1"/>
</dbReference>
<dbReference type="InterPro" id="IPR053710">
    <property type="entry name" value="Arylamine_NAT_domain_sf"/>
</dbReference>
<dbReference type="PANTHER" id="PTHR11786:SF3">
    <property type="entry name" value="ARYLAMINE N-ACETYLTRANSFERASE"/>
    <property type="match status" value="1"/>
</dbReference>
<sequence length="298" mass="34133">MDVEKYLRRIQFPGYPEGTLEDLQKLSRQHLFTVPFEDLTIHSGGRIHLDLGWVYDKIVVQHRGGFCYENNSLFGWLLSQLGFNVTHLAAQVKNSITKRFGPPFDHLVTMVNLGGHRWLCDVGFGACFQSPLSLETESNQTQPNGVYRVKQEGEVLIVERMQDEECKDAGGHSTAANKEAITTVHSRSEWEQLYKFTLTPRSVEEFSEMCVYHQTSPSSLFYCKSLCCLHLPNGVLSYVGRRFKHVVYPSPGCWVEKEKLNGLSDEEIRKLLEERFNIVLHCPLIPKDEQITPPPLIY</sequence>
<evidence type="ECO:0000256" key="4">
    <source>
        <dbReference type="ARBA" id="ARBA00023315"/>
    </source>
</evidence>
<feature type="non-terminal residue" evidence="6">
    <location>
        <position position="298"/>
    </location>
</feature>
<reference evidence="6 7" key="1">
    <citation type="journal article" date="2021" name="Cell">
        <title>Tracing the genetic footprints of vertebrate landing in non-teleost ray-finned fishes.</title>
        <authorList>
            <person name="Bi X."/>
            <person name="Wang K."/>
            <person name="Yang L."/>
            <person name="Pan H."/>
            <person name="Jiang H."/>
            <person name="Wei Q."/>
            <person name="Fang M."/>
            <person name="Yu H."/>
            <person name="Zhu C."/>
            <person name="Cai Y."/>
            <person name="He Y."/>
            <person name="Gan X."/>
            <person name="Zeng H."/>
            <person name="Yu D."/>
            <person name="Zhu Y."/>
            <person name="Jiang H."/>
            <person name="Qiu Q."/>
            <person name="Yang H."/>
            <person name="Zhang Y.E."/>
            <person name="Wang W."/>
            <person name="Zhu M."/>
            <person name="He S."/>
            <person name="Zhang G."/>
        </authorList>
    </citation>
    <scope>NUCLEOTIDE SEQUENCE [LARGE SCALE GENOMIC DNA]</scope>
    <source>
        <strain evidence="6">Bchr_013</strain>
    </source>
</reference>
<accession>A0A8X7WYK6</accession>
<dbReference type="InterPro" id="IPR038765">
    <property type="entry name" value="Papain-like_cys_pep_sf"/>
</dbReference>
<evidence type="ECO:0000313" key="6">
    <source>
        <dbReference type="EMBL" id="KAG2458213.1"/>
    </source>
</evidence>
<keyword evidence="3 5" id="KW-0808">Transferase</keyword>
<protein>
    <recommendedName>
        <fullName evidence="2">arylamine N-acetyltransferase</fullName>
        <ecNumber evidence="2">2.3.1.5</ecNumber>
    </recommendedName>
</protein>
<dbReference type="PANTHER" id="PTHR11786">
    <property type="entry name" value="N-HYDROXYARYLAMINE O-ACETYLTRANSFERASE"/>
    <property type="match status" value="1"/>
</dbReference>
<proteinExistence type="inferred from homology"/>
<name>A0A8X7WYK6_POLSE</name>
<dbReference type="InterPro" id="IPR001447">
    <property type="entry name" value="Arylamine_N-AcTrfase"/>
</dbReference>
<evidence type="ECO:0000313" key="7">
    <source>
        <dbReference type="Proteomes" id="UP000886611"/>
    </source>
</evidence>
<dbReference type="Proteomes" id="UP000886611">
    <property type="component" value="Unassembled WGS sequence"/>
</dbReference>
<feature type="non-terminal residue" evidence="6">
    <location>
        <position position="1"/>
    </location>
</feature>
<dbReference type="Gene3D" id="3.30.2140.20">
    <property type="match status" value="1"/>
</dbReference>